<name>W1XRV0_9ZZZZ</name>
<feature type="non-terminal residue" evidence="1">
    <location>
        <position position="1"/>
    </location>
</feature>
<proteinExistence type="predicted"/>
<protein>
    <recommendedName>
        <fullName evidence="2">ABC transporter ATP-binding protein</fullName>
    </recommendedName>
</protein>
<sequence>PDAEKRFNEYPFQYSGGMRQRIVIAIALAW</sequence>
<organism evidence="1">
    <name type="scientific">human gut metagenome</name>
    <dbReference type="NCBI Taxonomy" id="408170"/>
    <lineage>
        <taxon>unclassified sequences</taxon>
        <taxon>metagenomes</taxon>
        <taxon>organismal metagenomes</taxon>
    </lineage>
</organism>
<comment type="caution">
    <text evidence="1">The sequence shown here is derived from an EMBL/GenBank/DDBJ whole genome shotgun (WGS) entry which is preliminary data.</text>
</comment>
<dbReference type="EMBL" id="AZMM01012732">
    <property type="protein sequence ID" value="ETJ32821.1"/>
    <property type="molecule type" value="Genomic_DNA"/>
</dbReference>
<reference evidence="1" key="1">
    <citation type="submission" date="2013-12" db="EMBL/GenBank/DDBJ databases">
        <title>A Varibaculum cambriense genome reconstructed from a premature infant gut community with otherwise low bacterial novelty that shifts toward anaerobic metabolism during the third week of life.</title>
        <authorList>
            <person name="Brown C.T."/>
            <person name="Sharon I."/>
            <person name="Thomas B.C."/>
            <person name="Castelle C.J."/>
            <person name="Morowitz M.J."/>
            <person name="Banfield J.F."/>
        </authorList>
    </citation>
    <scope>NUCLEOTIDE SEQUENCE</scope>
</reference>
<dbReference type="AlphaFoldDB" id="W1XRV0"/>
<evidence type="ECO:0000313" key="1">
    <source>
        <dbReference type="EMBL" id="ETJ32821.1"/>
    </source>
</evidence>
<gene>
    <name evidence="1" type="ORF">Q604_UNBC12732G0002</name>
</gene>
<accession>W1XRV0</accession>
<dbReference type="InterPro" id="IPR027417">
    <property type="entry name" value="P-loop_NTPase"/>
</dbReference>
<dbReference type="SUPFAM" id="SSF52540">
    <property type="entry name" value="P-loop containing nucleoside triphosphate hydrolases"/>
    <property type="match status" value="1"/>
</dbReference>
<evidence type="ECO:0008006" key="2">
    <source>
        <dbReference type="Google" id="ProtNLM"/>
    </source>
</evidence>